<feature type="signal peptide" evidence="1">
    <location>
        <begin position="1"/>
        <end position="16"/>
    </location>
</feature>
<reference evidence="2" key="2">
    <citation type="submission" date="2022-10" db="EMBL/GenBank/DDBJ databases">
        <authorList>
            <consortium name="ENA_rothamsted_submissions"/>
            <consortium name="culmorum"/>
            <person name="King R."/>
        </authorList>
    </citation>
    <scope>NUCLEOTIDE SEQUENCE</scope>
</reference>
<reference evidence="2" key="1">
    <citation type="submission" date="2022-01" db="EMBL/GenBank/DDBJ databases">
        <authorList>
            <person name="King R."/>
        </authorList>
    </citation>
    <scope>NUCLEOTIDE SEQUENCE</scope>
</reference>
<proteinExistence type="predicted"/>
<name>A0A9N9S592_9DIPT</name>
<dbReference type="EMBL" id="OU895880">
    <property type="protein sequence ID" value="CAG9810307.1"/>
    <property type="molecule type" value="Genomic_DNA"/>
</dbReference>
<protein>
    <submittedName>
        <fullName evidence="2">Uncharacterized protein</fullName>
    </submittedName>
</protein>
<evidence type="ECO:0000313" key="3">
    <source>
        <dbReference type="Proteomes" id="UP001153620"/>
    </source>
</evidence>
<organism evidence="2 3">
    <name type="scientific">Chironomus riparius</name>
    <dbReference type="NCBI Taxonomy" id="315576"/>
    <lineage>
        <taxon>Eukaryota</taxon>
        <taxon>Metazoa</taxon>
        <taxon>Ecdysozoa</taxon>
        <taxon>Arthropoda</taxon>
        <taxon>Hexapoda</taxon>
        <taxon>Insecta</taxon>
        <taxon>Pterygota</taxon>
        <taxon>Neoptera</taxon>
        <taxon>Endopterygota</taxon>
        <taxon>Diptera</taxon>
        <taxon>Nematocera</taxon>
        <taxon>Chironomoidea</taxon>
        <taxon>Chironomidae</taxon>
        <taxon>Chironominae</taxon>
        <taxon>Chironomus</taxon>
    </lineage>
</organism>
<gene>
    <name evidence="2" type="ORF">CHIRRI_LOCUS13124</name>
</gene>
<feature type="chain" id="PRO_5040504141" evidence="1">
    <location>
        <begin position="17"/>
        <end position="301"/>
    </location>
</feature>
<dbReference type="AlphaFoldDB" id="A0A9N9S592"/>
<dbReference type="Proteomes" id="UP001153620">
    <property type="component" value="Chromosome 4"/>
</dbReference>
<evidence type="ECO:0000313" key="2">
    <source>
        <dbReference type="EMBL" id="CAG9810307.1"/>
    </source>
</evidence>
<keyword evidence="3" id="KW-1185">Reference proteome</keyword>
<accession>A0A9N9S592</accession>
<evidence type="ECO:0000256" key="1">
    <source>
        <dbReference type="SAM" id="SignalP"/>
    </source>
</evidence>
<keyword evidence="1" id="KW-0732">Signal</keyword>
<sequence length="301" mass="34819">MKILFYISLIISLTICEKKLLKVRECFTDPKISRLVRCEIIDGTFFLTFDVLSPVPECMFEICFYISENSKFRLLGKCQQLNRCAIDKSNVKFASPMITGIMKFWKRAGIMAASTKCPLFGLQEYSNITLSSNFFMFLPKGILLFTVRIYNDEFENIVKIANVLVNKSRLERCEVVDGKCFLKFEVLKPIEQCMVELCFYKSENTKFRLLGRCQHIDRCEMFKPAYANNPFTKSIVAFWKRSGISAASGPCPLQGVQNYKNITMNENFLVFLPKGILLFTFKLYNDEFDNIIKMGMIIINN</sequence>